<proteinExistence type="predicted"/>
<organism evidence="3 4">
    <name type="scientific">Deinococcus aetherius</name>
    <dbReference type="NCBI Taxonomy" id="200252"/>
    <lineage>
        <taxon>Bacteria</taxon>
        <taxon>Thermotogati</taxon>
        <taxon>Deinococcota</taxon>
        <taxon>Deinococci</taxon>
        <taxon>Deinococcales</taxon>
        <taxon>Deinococcaceae</taxon>
        <taxon>Deinococcus</taxon>
    </lineage>
</organism>
<dbReference type="Pfam" id="PF01609">
    <property type="entry name" value="DDE_Tnp_1"/>
    <property type="match status" value="1"/>
</dbReference>
<sequence>MEEKRAVGAHERCAPGTDTSSPGAKRRAHCWHCRFEEREDLAKRGPRGYDGGKKINGRKHHLIVDTQGLLLGVKVLPANITDRAGSQQLLQELRQKQPQIKLHLFADGGYKGKWEAWVKTTLGYSVEIVQRPDANTRGYWLPEGQELTEAQIKTFRGHREFIVIKKRWIVERSFAWLSFDRRLNREYDLLPETTEAFIFLSFIRRMLRRLAAFAQQHAVSA</sequence>
<keyword evidence="4" id="KW-1185">Reference proteome</keyword>
<evidence type="ECO:0000313" key="4">
    <source>
        <dbReference type="Proteomes" id="UP001064971"/>
    </source>
</evidence>
<feature type="region of interest" description="Disordered" evidence="1">
    <location>
        <begin position="1"/>
        <end position="25"/>
    </location>
</feature>
<geneLocation type="plasmid" evidence="3 4">
    <name>pDAETH-3</name>
</geneLocation>
<dbReference type="InterPro" id="IPR002559">
    <property type="entry name" value="Transposase_11"/>
</dbReference>
<feature type="compositionally biased region" description="Basic and acidic residues" evidence="1">
    <location>
        <begin position="1"/>
        <end position="13"/>
    </location>
</feature>
<accession>A0ABM8ALQ3</accession>
<keyword evidence="3" id="KW-0614">Plasmid</keyword>
<evidence type="ECO:0000259" key="2">
    <source>
        <dbReference type="Pfam" id="PF01609"/>
    </source>
</evidence>
<evidence type="ECO:0000313" key="3">
    <source>
        <dbReference type="EMBL" id="BDP44741.1"/>
    </source>
</evidence>
<dbReference type="EMBL" id="AP026563">
    <property type="protein sequence ID" value="BDP44741.1"/>
    <property type="molecule type" value="Genomic_DNA"/>
</dbReference>
<reference evidence="3" key="1">
    <citation type="submission" date="2022-07" db="EMBL/GenBank/DDBJ databases">
        <title>Complete Genome Sequence of the Radioresistant Bacterium Deinococcus aetherius ST0316, Isolated from the Air Dust collected in Lower Stratosphere above Japan.</title>
        <authorList>
            <person name="Satoh K."/>
            <person name="Hagiwara K."/>
            <person name="Katsumata K."/>
            <person name="Kubo A."/>
            <person name="Yokobori S."/>
            <person name="Yamagishi A."/>
            <person name="Oono Y."/>
            <person name="Narumi I."/>
        </authorList>
    </citation>
    <scope>NUCLEOTIDE SEQUENCE</scope>
    <source>
        <strain evidence="3">ST0316</strain>
        <plasmid evidence="3">pDAETH-3</plasmid>
    </source>
</reference>
<gene>
    <name evidence="3" type="ORF">DAETH_47100</name>
</gene>
<protein>
    <recommendedName>
        <fullName evidence="2">Transposase IS4-like domain-containing protein</fullName>
    </recommendedName>
</protein>
<name>A0ABM8ALQ3_9DEIO</name>
<evidence type="ECO:0000256" key="1">
    <source>
        <dbReference type="SAM" id="MobiDB-lite"/>
    </source>
</evidence>
<dbReference type="PANTHER" id="PTHR30007:SF0">
    <property type="entry name" value="TRANSPOSASE"/>
    <property type="match status" value="1"/>
</dbReference>
<dbReference type="Proteomes" id="UP001064971">
    <property type="component" value="Plasmid pDAETH-3"/>
</dbReference>
<feature type="domain" description="Transposase IS4-like" evidence="2">
    <location>
        <begin position="43"/>
        <end position="178"/>
    </location>
</feature>
<dbReference type="PANTHER" id="PTHR30007">
    <property type="entry name" value="PHP DOMAIN PROTEIN"/>
    <property type="match status" value="1"/>
</dbReference>